<dbReference type="InterPro" id="IPR003594">
    <property type="entry name" value="HATPase_dom"/>
</dbReference>
<proteinExistence type="predicted"/>
<evidence type="ECO:0000256" key="3">
    <source>
        <dbReference type="ARBA" id="ARBA00012438"/>
    </source>
</evidence>
<dbReference type="Gene3D" id="3.40.50.2300">
    <property type="match status" value="1"/>
</dbReference>
<sequence>MSTAPTVIARLRTLLGTSRLKGPRLANWGMGTLVVFFFLVLTAGLAVIVAQQHRRDVLWVESGYWGAAQLEIETLRAIAALDAMSVGAGEPATASQRFDILWSRVAYFDGGEAARTVSSIDGAAAILEAFRNELAKLEPAVASLANRPEEAPQVALALRRQIAPLHEFGVLVRGYETRTLLMLLDDGGTTAAIMLSLAAVEYLVGSLIVALLLRSMTRTRSLLSEIETAQRAADRAHSRLMQAVEALPQAFVLFDEEDRLSICNLKYREIYANVADLIVPGVRFETLLRAGISRYRKGLNQADQIAHIRHRMRLHRCNPGPMEVQLDDGRWILVEDRLTSDGCVVGLRTDITNLRLREEELRRSRRSLADAQRLARIGSWEWSPTDERINCSDEADRLLDSPLSADVENGWINEAVRACRETGESYREERAIRDADAEDRLLVITAHTEYDPDGTTCRIIGTVQDITDQRAAEAALIDAKQTAERASLAKSDFLAMMSHEIRTPLNGVIGTLGLIMDHRMGSEPARLVTVARRSAENLLAILNDILDLSKMEAGRLEFEDSAVDLHDVMDGVVDLITPAAQEKKLAIHVSVDPDLPPFVRGDEGRIRQVLLNLAGNAVKFTEVGQIGIQLSAVDTEIGEVQVRVSVIDTGMGIPHDRQHEVFAEFNQLDRSYARRFGGTGLGLAICKRLVQLMGGQIGFSSEPAQGSTFWFSWPLTAAERQGDVELAQSGPEPNWEEELSRLGRRPRVLVAEDNATNQLIVRTVLERAGCRVDTVANGVEAVQAAALGFDIIFMDLQMPEMDGLEAAVRIRSSQSDRRCPIVALTANALGDERRRCEEAGMDGFLLKPVKPQALQQAIMAALRREATTIQSTAETPGPEEEQAIDADILDGLAGELDESSLDSILAFFIDDTRLRADRLIEAAKQRNMDMVKRESHSLAGSAQTFGAVRLATLCRRTEEACLLDETASAQALVESIGMILEHDLTALAEAARTRCFAASPAG</sequence>
<keyword evidence="5" id="KW-0997">Cell inner membrane</keyword>
<evidence type="ECO:0000256" key="14">
    <source>
        <dbReference type="PROSITE-ProRule" id="PRU00110"/>
    </source>
</evidence>
<dbReference type="Gene3D" id="3.30.450.20">
    <property type="entry name" value="PAS domain"/>
    <property type="match status" value="2"/>
</dbReference>
<evidence type="ECO:0000256" key="7">
    <source>
        <dbReference type="ARBA" id="ARBA00022679"/>
    </source>
</evidence>
<dbReference type="KEGG" id="aare:D3093_19335"/>
<feature type="domain" description="PAC" evidence="19">
    <location>
        <begin position="425"/>
        <end position="478"/>
    </location>
</feature>
<evidence type="ECO:0000259" key="19">
    <source>
        <dbReference type="PROSITE" id="PS50113"/>
    </source>
</evidence>
<protein>
    <recommendedName>
        <fullName evidence="3">histidine kinase</fullName>
        <ecNumber evidence="3">2.7.13.3</ecNumber>
    </recommendedName>
</protein>
<dbReference type="EMBL" id="CP032322">
    <property type="protein sequence ID" value="QCN97396.1"/>
    <property type="molecule type" value="Genomic_DNA"/>
</dbReference>
<dbReference type="PROSITE" id="PS50109">
    <property type="entry name" value="HIS_KIN"/>
    <property type="match status" value="1"/>
</dbReference>
<evidence type="ECO:0000259" key="20">
    <source>
        <dbReference type="PROSITE" id="PS50894"/>
    </source>
</evidence>
<evidence type="ECO:0000256" key="2">
    <source>
        <dbReference type="ARBA" id="ARBA00004429"/>
    </source>
</evidence>
<dbReference type="Proteomes" id="UP000298595">
    <property type="component" value="Plasmid p1"/>
</dbReference>
<feature type="modified residue" description="Phosphohistidine" evidence="14">
    <location>
        <position position="936"/>
    </location>
</feature>
<dbReference type="AlphaFoldDB" id="A0A4D8PG46"/>
<accession>A0A4D8PG46</accession>
<dbReference type="SUPFAM" id="SSF52172">
    <property type="entry name" value="CheY-like"/>
    <property type="match status" value="1"/>
</dbReference>
<dbReference type="RefSeq" id="WP_137116689.1">
    <property type="nucleotide sequence ID" value="NZ_CP032322.1"/>
</dbReference>
<dbReference type="SUPFAM" id="SSF55874">
    <property type="entry name" value="ATPase domain of HSP90 chaperone/DNA topoisomerase II/histidine kinase"/>
    <property type="match status" value="1"/>
</dbReference>
<dbReference type="SMART" id="SM00387">
    <property type="entry name" value="HATPase_c"/>
    <property type="match status" value="1"/>
</dbReference>
<keyword evidence="12" id="KW-0902">Two-component regulatory system</keyword>
<dbReference type="PROSITE" id="PS50894">
    <property type="entry name" value="HPT"/>
    <property type="match status" value="1"/>
</dbReference>
<evidence type="ECO:0000256" key="12">
    <source>
        <dbReference type="ARBA" id="ARBA00023012"/>
    </source>
</evidence>
<evidence type="ECO:0000256" key="11">
    <source>
        <dbReference type="ARBA" id="ARBA00022989"/>
    </source>
</evidence>
<dbReference type="SUPFAM" id="SSF55785">
    <property type="entry name" value="PYP-like sensor domain (PAS domain)"/>
    <property type="match status" value="1"/>
</dbReference>
<dbReference type="Pfam" id="PF02518">
    <property type="entry name" value="HATPase_c"/>
    <property type="match status" value="1"/>
</dbReference>
<keyword evidence="10" id="KW-0067">ATP-binding</keyword>
<gene>
    <name evidence="21" type="ORF">D3093_19335</name>
</gene>
<dbReference type="SUPFAM" id="SSF47226">
    <property type="entry name" value="Histidine-containing phosphotransfer domain, HPT domain"/>
    <property type="match status" value="1"/>
</dbReference>
<dbReference type="EC" id="2.7.13.3" evidence="3"/>
<dbReference type="InterPro" id="IPR000700">
    <property type="entry name" value="PAS-assoc_C"/>
</dbReference>
<dbReference type="GO" id="GO:0005886">
    <property type="term" value="C:plasma membrane"/>
    <property type="evidence" value="ECO:0007669"/>
    <property type="project" value="UniProtKB-SubCell"/>
</dbReference>
<dbReference type="PANTHER" id="PTHR43047">
    <property type="entry name" value="TWO-COMPONENT HISTIDINE PROTEIN KINASE"/>
    <property type="match status" value="1"/>
</dbReference>
<evidence type="ECO:0000313" key="21">
    <source>
        <dbReference type="EMBL" id="QCN97396.1"/>
    </source>
</evidence>
<comment type="subcellular location">
    <subcellularLocation>
        <location evidence="2">Cell inner membrane</location>
        <topology evidence="2">Multi-pass membrane protein</topology>
    </subcellularLocation>
</comment>
<evidence type="ECO:0000256" key="9">
    <source>
        <dbReference type="ARBA" id="ARBA00022777"/>
    </source>
</evidence>
<keyword evidence="13 16" id="KW-0472">Membrane</keyword>
<keyword evidence="7" id="KW-0808">Transferase</keyword>
<dbReference type="InterPro" id="IPR001789">
    <property type="entry name" value="Sig_transdc_resp-reg_receiver"/>
</dbReference>
<dbReference type="SUPFAM" id="SSF47384">
    <property type="entry name" value="Homodimeric domain of signal transducing histidine kinase"/>
    <property type="match status" value="1"/>
</dbReference>
<evidence type="ECO:0000256" key="1">
    <source>
        <dbReference type="ARBA" id="ARBA00000085"/>
    </source>
</evidence>
<evidence type="ECO:0000256" key="10">
    <source>
        <dbReference type="ARBA" id="ARBA00022840"/>
    </source>
</evidence>
<dbReference type="CDD" id="cd00082">
    <property type="entry name" value="HisKA"/>
    <property type="match status" value="1"/>
</dbReference>
<dbReference type="PROSITE" id="PS50110">
    <property type="entry name" value="RESPONSE_REGULATORY"/>
    <property type="match status" value="1"/>
</dbReference>
<dbReference type="Gene3D" id="1.10.287.130">
    <property type="match status" value="1"/>
</dbReference>
<evidence type="ECO:0000259" key="17">
    <source>
        <dbReference type="PROSITE" id="PS50109"/>
    </source>
</evidence>
<feature type="domain" description="HPt" evidence="20">
    <location>
        <begin position="897"/>
        <end position="994"/>
    </location>
</feature>
<keyword evidence="8 16" id="KW-0812">Transmembrane</keyword>
<evidence type="ECO:0000313" key="22">
    <source>
        <dbReference type="Proteomes" id="UP000298595"/>
    </source>
</evidence>
<evidence type="ECO:0000256" key="8">
    <source>
        <dbReference type="ARBA" id="ARBA00022692"/>
    </source>
</evidence>
<dbReference type="CDD" id="cd16922">
    <property type="entry name" value="HATPase_EvgS-ArcB-TorS-like"/>
    <property type="match status" value="1"/>
</dbReference>
<dbReference type="PROSITE" id="PS50113">
    <property type="entry name" value="PAC"/>
    <property type="match status" value="1"/>
</dbReference>
<dbReference type="CDD" id="cd17546">
    <property type="entry name" value="REC_hyHK_CKI1_RcsC-like"/>
    <property type="match status" value="1"/>
</dbReference>
<keyword evidence="4" id="KW-1003">Cell membrane</keyword>
<dbReference type="SMART" id="SM00448">
    <property type="entry name" value="REC"/>
    <property type="match status" value="1"/>
</dbReference>
<dbReference type="InterPro" id="IPR008207">
    <property type="entry name" value="Sig_transdc_His_kin_Hpt_dom"/>
</dbReference>
<dbReference type="Pfam" id="PF00512">
    <property type="entry name" value="HisKA"/>
    <property type="match status" value="1"/>
</dbReference>
<dbReference type="Pfam" id="PF12860">
    <property type="entry name" value="PAS_7"/>
    <property type="match status" value="1"/>
</dbReference>
<dbReference type="FunFam" id="3.30.565.10:FF:000010">
    <property type="entry name" value="Sensor histidine kinase RcsC"/>
    <property type="match status" value="1"/>
</dbReference>
<keyword evidence="10" id="KW-0547">Nucleotide-binding</keyword>
<evidence type="ECO:0000256" key="4">
    <source>
        <dbReference type="ARBA" id="ARBA00022475"/>
    </source>
</evidence>
<evidence type="ECO:0000256" key="13">
    <source>
        <dbReference type="ARBA" id="ARBA00023136"/>
    </source>
</evidence>
<dbReference type="InterPro" id="IPR035965">
    <property type="entry name" value="PAS-like_dom_sf"/>
</dbReference>
<organism evidence="21 22">
    <name type="scientific">Azospirillum argentinense</name>
    <dbReference type="NCBI Taxonomy" id="2970906"/>
    <lineage>
        <taxon>Bacteria</taxon>
        <taxon>Pseudomonadati</taxon>
        <taxon>Pseudomonadota</taxon>
        <taxon>Alphaproteobacteria</taxon>
        <taxon>Rhodospirillales</taxon>
        <taxon>Azospirillaceae</taxon>
        <taxon>Azospirillum</taxon>
    </lineage>
</organism>
<evidence type="ECO:0000256" key="15">
    <source>
        <dbReference type="PROSITE-ProRule" id="PRU00169"/>
    </source>
</evidence>
<evidence type="ECO:0000256" key="5">
    <source>
        <dbReference type="ARBA" id="ARBA00022519"/>
    </source>
</evidence>
<keyword evidence="21" id="KW-0614">Plasmid</keyword>
<feature type="transmembrane region" description="Helical" evidence="16">
    <location>
        <begin position="28"/>
        <end position="50"/>
    </location>
</feature>
<dbReference type="Gene3D" id="3.30.565.10">
    <property type="entry name" value="Histidine kinase-like ATPase, C-terminal domain"/>
    <property type="match status" value="1"/>
</dbReference>
<dbReference type="InterPro" id="IPR004358">
    <property type="entry name" value="Sig_transdc_His_kin-like_C"/>
</dbReference>
<feature type="domain" description="Histidine kinase" evidence="17">
    <location>
        <begin position="496"/>
        <end position="717"/>
    </location>
</feature>
<dbReference type="Pfam" id="PF00072">
    <property type="entry name" value="Response_reg"/>
    <property type="match status" value="1"/>
</dbReference>
<evidence type="ECO:0000256" key="16">
    <source>
        <dbReference type="SAM" id="Phobius"/>
    </source>
</evidence>
<reference evidence="21 22" key="1">
    <citation type="submission" date="2018-09" db="EMBL/GenBank/DDBJ databases">
        <title>Whole genome based analysis of evolution and adaptive divergence in Indian and Brazilian strains of Azospirillum brasilense.</title>
        <authorList>
            <person name="Singh C."/>
            <person name="Tripathi A.K."/>
        </authorList>
    </citation>
    <scope>NUCLEOTIDE SEQUENCE [LARGE SCALE GENOMIC DNA]</scope>
    <source>
        <strain evidence="21 22">MTCC4035</strain>
        <plasmid evidence="21 22">p1</plasmid>
    </source>
</reference>
<dbReference type="InterPro" id="IPR011006">
    <property type="entry name" value="CheY-like_superfamily"/>
</dbReference>
<keyword evidence="6 15" id="KW-0597">Phosphoprotein</keyword>
<evidence type="ECO:0000259" key="18">
    <source>
        <dbReference type="PROSITE" id="PS50110"/>
    </source>
</evidence>
<dbReference type="Gene3D" id="1.20.120.160">
    <property type="entry name" value="HPT domain"/>
    <property type="match status" value="1"/>
</dbReference>
<keyword evidence="9" id="KW-0418">Kinase</keyword>
<dbReference type="InterPro" id="IPR003661">
    <property type="entry name" value="HisK_dim/P_dom"/>
</dbReference>
<keyword evidence="11 16" id="KW-1133">Transmembrane helix</keyword>
<dbReference type="InterPro" id="IPR036641">
    <property type="entry name" value="HPT_dom_sf"/>
</dbReference>
<geneLocation type="plasmid" evidence="21 22">
    <name>p1</name>
</geneLocation>
<dbReference type="PRINTS" id="PR00344">
    <property type="entry name" value="BCTRLSENSOR"/>
</dbReference>
<comment type="catalytic activity">
    <reaction evidence="1">
        <text>ATP + protein L-histidine = ADP + protein N-phospho-L-histidine.</text>
        <dbReference type="EC" id="2.7.13.3"/>
    </reaction>
</comment>
<dbReference type="GO" id="GO:0000155">
    <property type="term" value="F:phosphorelay sensor kinase activity"/>
    <property type="evidence" value="ECO:0007669"/>
    <property type="project" value="InterPro"/>
</dbReference>
<dbReference type="Pfam" id="PF01627">
    <property type="entry name" value="Hpt"/>
    <property type="match status" value="1"/>
</dbReference>
<name>A0A4D8PG46_9PROT</name>
<dbReference type="InterPro" id="IPR005467">
    <property type="entry name" value="His_kinase_dom"/>
</dbReference>
<dbReference type="InterPro" id="IPR036097">
    <property type="entry name" value="HisK_dim/P_sf"/>
</dbReference>
<feature type="domain" description="Response regulatory" evidence="18">
    <location>
        <begin position="747"/>
        <end position="862"/>
    </location>
</feature>
<feature type="modified residue" description="4-aspartylphosphate" evidence="15">
    <location>
        <position position="795"/>
    </location>
</feature>
<evidence type="ECO:0000256" key="6">
    <source>
        <dbReference type="ARBA" id="ARBA00022553"/>
    </source>
</evidence>
<dbReference type="SMART" id="SM00388">
    <property type="entry name" value="HisKA"/>
    <property type="match status" value="1"/>
</dbReference>
<feature type="transmembrane region" description="Helical" evidence="16">
    <location>
        <begin position="191"/>
        <end position="213"/>
    </location>
</feature>
<dbReference type="InterPro" id="IPR036890">
    <property type="entry name" value="HATPase_C_sf"/>
</dbReference>